<evidence type="ECO:0000313" key="1">
    <source>
        <dbReference type="EMBL" id="KWW17396.1"/>
    </source>
</evidence>
<accession>A0A109MWM9</accession>
<dbReference type="AlphaFoldDB" id="A0A109MWM9"/>
<name>A0A109MWM9_9BACI</name>
<protein>
    <submittedName>
        <fullName evidence="1">Uncharacterized protein</fullName>
    </submittedName>
</protein>
<gene>
    <name evidence="1" type="ORF">AS888_22635</name>
</gene>
<proteinExistence type="predicted"/>
<evidence type="ECO:0000313" key="2">
    <source>
        <dbReference type="Proteomes" id="UP000064189"/>
    </source>
</evidence>
<dbReference type="EMBL" id="LNNH01000028">
    <property type="protein sequence ID" value="KWW17396.1"/>
    <property type="molecule type" value="Genomic_DNA"/>
</dbReference>
<reference evidence="1 2" key="1">
    <citation type="submission" date="2015-11" db="EMBL/GenBank/DDBJ databases">
        <title>Genome Sequence of Bacillus simplex strain VanAntwerpen2.</title>
        <authorList>
            <person name="Couger M.B."/>
        </authorList>
    </citation>
    <scope>NUCLEOTIDE SEQUENCE [LARGE SCALE GENOMIC DNA]</scope>
    <source>
        <strain evidence="1 2">VanAntwerpen02</strain>
    </source>
</reference>
<organism evidence="1 2">
    <name type="scientific">Peribacillus simplex</name>
    <dbReference type="NCBI Taxonomy" id="1478"/>
    <lineage>
        <taxon>Bacteria</taxon>
        <taxon>Bacillati</taxon>
        <taxon>Bacillota</taxon>
        <taxon>Bacilli</taxon>
        <taxon>Bacillales</taxon>
        <taxon>Bacillaceae</taxon>
        <taxon>Peribacillus</taxon>
    </lineage>
</organism>
<keyword evidence="2" id="KW-1185">Reference proteome</keyword>
<sequence length="62" mass="7437">MREQRDRFSRREGLSLPFVKLSIGGEINQTSFGECNKGCENKKRRQFKDVRAPYNNYYEIIY</sequence>
<comment type="caution">
    <text evidence="1">The sequence shown here is derived from an EMBL/GenBank/DDBJ whole genome shotgun (WGS) entry which is preliminary data.</text>
</comment>
<dbReference type="Proteomes" id="UP000064189">
    <property type="component" value="Unassembled WGS sequence"/>
</dbReference>